<sequence length="79" mass="8770">MGRSCSLRFLLVFAILVLSISNGFGRKMMIETADVVDSSVQAEETAGKLRKMIEMLDYQDPQPNTNPRTGYVYVPSPQG</sequence>
<organism evidence="3 4">
    <name type="scientific">Erythroxylum novogranatense</name>
    <dbReference type="NCBI Taxonomy" id="1862640"/>
    <lineage>
        <taxon>Eukaryota</taxon>
        <taxon>Viridiplantae</taxon>
        <taxon>Streptophyta</taxon>
        <taxon>Embryophyta</taxon>
        <taxon>Tracheophyta</taxon>
        <taxon>Spermatophyta</taxon>
        <taxon>Magnoliopsida</taxon>
        <taxon>eudicotyledons</taxon>
        <taxon>Gunneridae</taxon>
        <taxon>Pentapetalae</taxon>
        <taxon>rosids</taxon>
        <taxon>fabids</taxon>
        <taxon>Malpighiales</taxon>
        <taxon>Erythroxylaceae</taxon>
        <taxon>Erythroxylum</taxon>
    </lineage>
</organism>
<protein>
    <submittedName>
        <fullName evidence="3">Uncharacterized protein</fullName>
    </submittedName>
</protein>
<dbReference type="PANTHER" id="PTHR37908">
    <property type="entry name" value="TRANSMEMBRANE PROTEIN"/>
    <property type="match status" value="1"/>
</dbReference>
<dbReference type="Proteomes" id="UP001159364">
    <property type="component" value="Linkage Group LG11"/>
</dbReference>
<evidence type="ECO:0000256" key="1">
    <source>
        <dbReference type="SAM" id="MobiDB-lite"/>
    </source>
</evidence>
<evidence type="ECO:0000313" key="3">
    <source>
        <dbReference type="EMBL" id="KAJ8749873.1"/>
    </source>
</evidence>
<name>A0AAV8SCT5_9ROSI</name>
<dbReference type="EMBL" id="JAIWQS010000011">
    <property type="protein sequence ID" value="KAJ8749873.1"/>
    <property type="molecule type" value="Genomic_DNA"/>
</dbReference>
<feature type="chain" id="PRO_5043821295" evidence="2">
    <location>
        <begin position="26"/>
        <end position="79"/>
    </location>
</feature>
<evidence type="ECO:0000256" key="2">
    <source>
        <dbReference type="SAM" id="SignalP"/>
    </source>
</evidence>
<proteinExistence type="predicted"/>
<keyword evidence="4" id="KW-1185">Reference proteome</keyword>
<reference evidence="3 4" key="1">
    <citation type="submission" date="2021-09" db="EMBL/GenBank/DDBJ databases">
        <title>Genomic insights and catalytic innovation underlie evolution of tropane alkaloids biosynthesis.</title>
        <authorList>
            <person name="Wang Y.-J."/>
            <person name="Tian T."/>
            <person name="Huang J.-P."/>
            <person name="Huang S.-X."/>
        </authorList>
    </citation>
    <scope>NUCLEOTIDE SEQUENCE [LARGE SCALE GENOMIC DNA]</scope>
    <source>
        <strain evidence="3">KIB-2018</strain>
        <tissue evidence="3">Leaf</tissue>
    </source>
</reference>
<dbReference type="AlphaFoldDB" id="A0AAV8SCT5"/>
<comment type="caution">
    <text evidence="3">The sequence shown here is derived from an EMBL/GenBank/DDBJ whole genome shotgun (WGS) entry which is preliminary data.</text>
</comment>
<gene>
    <name evidence="3" type="ORF">K2173_013788</name>
</gene>
<accession>A0AAV8SCT5</accession>
<feature type="signal peptide" evidence="2">
    <location>
        <begin position="1"/>
        <end position="25"/>
    </location>
</feature>
<feature type="region of interest" description="Disordered" evidence="1">
    <location>
        <begin position="59"/>
        <end position="79"/>
    </location>
</feature>
<dbReference type="PANTHER" id="PTHR37908:SF4">
    <property type="entry name" value="PROTEIN, PUTATIVE-RELATED"/>
    <property type="match status" value="1"/>
</dbReference>
<keyword evidence="2" id="KW-0732">Signal</keyword>
<evidence type="ECO:0000313" key="4">
    <source>
        <dbReference type="Proteomes" id="UP001159364"/>
    </source>
</evidence>